<keyword evidence="3" id="KW-1185">Reference proteome</keyword>
<protein>
    <submittedName>
        <fullName evidence="2">Uncharacterized protein</fullName>
    </submittedName>
</protein>
<reference evidence="2" key="1">
    <citation type="submission" date="2023-07" db="EMBL/GenBank/DDBJ databases">
        <title>draft genome sequence of fig (Ficus carica).</title>
        <authorList>
            <person name="Takahashi T."/>
            <person name="Nishimura K."/>
        </authorList>
    </citation>
    <scope>NUCLEOTIDE SEQUENCE</scope>
</reference>
<feature type="region of interest" description="Disordered" evidence="1">
    <location>
        <begin position="25"/>
        <end position="52"/>
    </location>
</feature>
<organism evidence="2 3">
    <name type="scientific">Ficus carica</name>
    <name type="common">Common fig</name>
    <dbReference type="NCBI Taxonomy" id="3494"/>
    <lineage>
        <taxon>Eukaryota</taxon>
        <taxon>Viridiplantae</taxon>
        <taxon>Streptophyta</taxon>
        <taxon>Embryophyta</taxon>
        <taxon>Tracheophyta</taxon>
        <taxon>Spermatophyta</taxon>
        <taxon>Magnoliopsida</taxon>
        <taxon>eudicotyledons</taxon>
        <taxon>Gunneridae</taxon>
        <taxon>Pentapetalae</taxon>
        <taxon>rosids</taxon>
        <taxon>fabids</taxon>
        <taxon>Rosales</taxon>
        <taxon>Moraceae</taxon>
        <taxon>Ficeae</taxon>
        <taxon>Ficus</taxon>
    </lineage>
</organism>
<proteinExistence type="predicted"/>
<comment type="caution">
    <text evidence="2">The sequence shown here is derived from an EMBL/GenBank/DDBJ whole genome shotgun (WGS) entry which is preliminary data.</text>
</comment>
<gene>
    <name evidence="2" type="ORF">TIFTF001_028652</name>
</gene>
<evidence type="ECO:0000256" key="1">
    <source>
        <dbReference type="SAM" id="MobiDB-lite"/>
    </source>
</evidence>
<sequence length="52" mass="5630">MTKARIHRLGQSNQAWLGQMGESCGTQANMARTGPEGRGPTDVRMWGATRNG</sequence>
<dbReference type="Proteomes" id="UP001187192">
    <property type="component" value="Unassembled WGS sequence"/>
</dbReference>
<evidence type="ECO:0000313" key="2">
    <source>
        <dbReference type="EMBL" id="GMN59567.1"/>
    </source>
</evidence>
<dbReference type="EMBL" id="BTGU01000088">
    <property type="protein sequence ID" value="GMN59567.1"/>
    <property type="molecule type" value="Genomic_DNA"/>
</dbReference>
<evidence type="ECO:0000313" key="3">
    <source>
        <dbReference type="Proteomes" id="UP001187192"/>
    </source>
</evidence>
<dbReference type="AlphaFoldDB" id="A0AA88DQ50"/>
<name>A0AA88DQ50_FICCA</name>
<accession>A0AA88DQ50</accession>